<name>A0AAE0MG80_9PEZI</name>
<dbReference type="PANTHER" id="PTHR13114:SF7">
    <property type="entry name" value="MEDIATOR OF RNA POLYMERASE II TRANSCRIPTION SUBUNIT 17"/>
    <property type="match status" value="1"/>
</dbReference>
<evidence type="ECO:0000256" key="8">
    <source>
        <dbReference type="RuleBase" id="RU364140"/>
    </source>
</evidence>
<sequence>MDPNRRPLSLQPPPGPRRGPRDLAEAIQRIRAMPGGFRGRGRNQVPASAAPADQAVEAEAASDVEMRVAHQRLVRNITDAHNASKRSAELISLLLSRDNPSQGAANVSPELRNVVGLGTLGATVLDRPSTLIQDRVPDNKMIAIGKRLLDCSKNANTASSAAARLQQETALETKYWGEVLAVSEKGWSTGRQRDEPPETMRVKFGFSNAAPAFKAASTAVMKRSEDGSVRLEHGKPGAELERLQVTILQDGVLVGRSSLPRPLSGNVPLEDQVKEARNTRFAQELWQELNVEGRTLIGHGVQLEKSAVTYAINPTKSMVFRLVALDQDESSSAMPSGTEDDIAEMANITLQLLLSNAHRQTEKRRAGQSTPGADRGHEPPYALLLPIITSLRHEQTIKSCSESLLAVTRLLRSAGLESSFTMTELPVSFSTRSVPSETLAANLMRPPDVQFDLIITQDSRLRIMAKPSSKFGTRFSVHLLPPTRPGSQNHLSESFPPASPDPNNQWNDGMYDNTEQLFWYIHNAVPRALVLHCKPITNKVKSSENGGDPSSNWVIDISGTRLIDDATGRFGVKFDFRLNDVSGYPELHVTGDLIEQGKPAQRNWKWSTDQDQLSGGNLDDIVTTILSNGPRS</sequence>
<keyword evidence="8" id="KW-0010">Activator</keyword>
<dbReference type="Pfam" id="PF10156">
    <property type="entry name" value="Med17"/>
    <property type="match status" value="1"/>
</dbReference>
<dbReference type="GO" id="GO:0003712">
    <property type="term" value="F:transcription coregulator activity"/>
    <property type="evidence" value="ECO:0007669"/>
    <property type="project" value="InterPro"/>
</dbReference>
<comment type="function">
    <text evidence="8">Component of the Mediator complex, a coactivator involved in the regulated transcription of nearly all RNA polymerase II-dependent genes. Mediator functions as a bridge to convey information from gene-specific regulatory proteins to the basal RNA polymerase II transcription machinery. Mediator is recruited to promoters by direct interactions with regulatory proteins and serves as a scaffold for the assembly of a functional preinitiation complex with RNA polymerase II and the general transcription factors.</text>
</comment>
<reference evidence="10" key="1">
    <citation type="journal article" date="2023" name="Mol. Phylogenet. Evol.">
        <title>Genome-scale phylogeny and comparative genomics of the fungal order Sordariales.</title>
        <authorList>
            <person name="Hensen N."/>
            <person name="Bonometti L."/>
            <person name="Westerberg I."/>
            <person name="Brannstrom I.O."/>
            <person name="Guillou S."/>
            <person name="Cros-Aarteil S."/>
            <person name="Calhoun S."/>
            <person name="Haridas S."/>
            <person name="Kuo A."/>
            <person name="Mondo S."/>
            <person name="Pangilinan J."/>
            <person name="Riley R."/>
            <person name="LaButti K."/>
            <person name="Andreopoulos B."/>
            <person name="Lipzen A."/>
            <person name="Chen C."/>
            <person name="Yan M."/>
            <person name="Daum C."/>
            <person name="Ng V."/>
            <person name="Clum A."/>
            <person name="Steindorff A."/>
            <person name="Ohm R.A."/>
            <person name="Martin F."/>
            <person name="Silar P."/>
            <person name="Natvig D.O."/>
            <person name="Lalanne C."/>
            <person name="Gautier V."/>
            <person name="Ament-Velasquez S.L."/>
            <person name="Kruys A."/>
            <person name="Hutchinson M.I."/>
            <person name="Powell A.J."/>
            <person name="Barry K."/>
            <person name="Miller A.N."/>
            <person name="Grigoriev I.V."/>
            <person name="Debuchy R."/>
            <person name="Gladieux P."/>
            <person name="Hiltunen Thoren M."/>
            <person name="Johannesson H."/>
        </authorList>
    </citation>
    <scope>NUCLEOTIDE SEQUENCE</scope>
    <source>
        <strain evidence="10">CBS 118394</strain>
    </source>
</reference>
<accession>A0AAE0MG80</accession>
<evidence type="ECO:0000256" key="1">
    <source>
        <dbReference type="ARBA" id="ARBA00004123"/>
    </source>
</evidence>
<comment type="similarity">
    <text evidence="2 8">Belongs to the Mediator complex subunit 17 family.</text>
</comment>
<keyword evidence="11" id="KW-1185">Reference proteome</keyword>
<dbReference type="AlphaFoldDB" id="A0AAE0MG80"/>
<evidence type="ECO:0000313" key="11">
    <source>
        <dbReference type="Proteomes" id="UP001283341"/>
    </source>
</evidence>
<protein>
    <recommendedName>
        <fullName evidence="3 8">Mediator of RNA polymerase II transcription subunit 17</fullName>
    </recommendedName>
    <alternativeName>
        <fullName evidence="7 8">Mediator complex subunit 17</fullName>
    </alternativeName>
</protein>
<dbReference type="GO" id="GO:0006357">
    <property type="term" value="P:regulation of transcription by RNA polymerase II"/>
    <property type="evidence" value="ECO:0007669"/>
    <property type="project" value="InterPro"/>
</dbReference>
<dbReference type="EMBL" id="JAUEDM010000001">
    <property type="protein sequence ID" value="KAK3330573.1"/>
    <property type="molecule type" value="Genomic_DNA"/>
</dbReference>
<dbReference type="GO" id="GO:0016592">
    <property type="term" value="C:mediator complex"/>
    <property type="evidence" value="ECO:0007669"/>
    <property type="project" value="InterPro"/>
</dbReference>
<comment type="caution">
    <text evidence="10">The sequence shown here is derived from an EMBL/GenBank/DDBJ whole genome shotgun (WGS) entry which is preliminary data.</text>
</comment>
<evidence type="ECO:0000256" key="2">
    <source>
        <dbReference type="ARBA" id="ARBA00005635"/>
    </source>
</evidence>
<feature type="region of interest" description="Disordered" evidence="9">
    <location>
        <begin position="358"/>
        <end position="378"/>
    </location>
</feature>
<evidence type="ECO:0000256" key="6">
    <source>
        <dbReference type="ARBA" id="ARBA00023242"/>
    </source>
</evidence>
<keyword evidence="6 8" id="KW-0539">Nucleus</keyword>
<comment type="subunit">
    <text evidence="8">Component of the Mediator complex.</text>
</comment>
<organism evidence="10 11">
    <name type="scientific">Apodospora peruviana</name>
    <dbReference type="NCBI Taxonomy" id="516989"/>
    <lineage>
        <taxon>Eukaryota</taxon>
        <taxon>Fungi</taxon>
        <taxon>Dikarya</taxon>
        <taxon>Ascomycota</taxon>
        <taxon>Pezizomycotina</taxon>
        <taxon>Sordariomycetes</taxon>
        <taxon>Sordariomycetidae</taxon>
        <taxon>Sordariales</taxon>
        <taxon>Lasiosphaeriaceae</taxon>
        <taxon>Apodospora</taxon>
    </lineage>
</organism>
<dbReference type="InterPro" id="IPR019313">
    <property type="entry name" value="Mediator_Med17"/>
</dbReference>
<keyword evidence="4 8" id="KW-0805">Transcription regulation</keyword>
<dbReference type="PANTHER" id="PTHR13114">
    <property type="entry name" value="MEDIATOR OF RNA POLYMERASE II TRANSCRIPTION SUBUNIT 17"/>
    <property type="match status" value="1"/>
</dbReference>
<dbReference type="Proteomes" id="UP001283341">
    <property type="component" value="Unassembled WGS sequence"/>
</dbReference>
<dbReference type="GO" id="GO:0070847">
    <property type="term" value="C:core mediator complex"/>
    <property type="evidence" value="ECO:0007669"/>
    <property type="project" value="TreeGrafter"/>
</dbReference>
<keyword evidence="5 8" id="KW-0804">Transcription</keyword>
<evidence type="ECO:0000256" key="9">
    <source>
        <dbReference type="SAM" id="MobiDB-lite"/>
    </source>
</evidence>
<comment type="subcellular location">
    <subcellularLocation>
        <location evidence="1 8">Nucleus</location>
    </subcellularLocation>
</comment>
<gene>
    <name evidence="8" type="primary">MED17</name>
    <name evidence="10" type="ORF">B0H66DRAFT_68195</name>
</gene>
<proteinExistence type="inferred from homology"/>
<evidence type="ECO:0000256" key="7">
    <source>
        <dbReference type="ARBA" id="ARBA00032014"/>
    </source>
</evidence>
<evidence type="ECO:0000313" key="10">
    <source>
        <dbReference type="EMBL" id="KAK3330573.1"/>
    </source>
</evidence>
<evidence type="ECO:0000256" key="3">
    <source>
        <dbReference type="ARBA" id="ARBA00019610"/>
    </source>
</evidence>
<feature type="region of interest" description="Disordered" evidence="9">
    <location>
        <begin position="1"/>
        <end position="21"/>
    </location>
</feature>
<dbReference type="Gene3D" id="6.10.250.2620">
    <property type="match status" value="1"/>
</dbReference>
<evidence type="ECO:0000256" key="4">
    <source>
        <dbReference type="ARBA" id="ARBA00023015"/>
    </source>
</evidence>
<reference evidence="10" key="2">
    <citation type="submission" date="2023-06" db="EMBL/GenBank/DDBJ databases">
        <authorList>
            <consortium name="Lawrence Berkeley National Laboratory"/>
            <person name="Haridas S."/>
            <person name="Hensen N."/>
            <person name="Bonometti L."/>
            <person name="Westerberg I."/>
            <person name="Brannstrom I.O."/>
            <person name="Guillou S."/>
            <person name="Cros-Aarteil S."/>
            <person name="Calhoun S."/>
            <person name="Kuo A."/>
            <person name="Mondo S."/>
            <person name="Pangilinan J."/>
            <person name="Riley R."/>
            <person name="Labutti K."/>
            <person name="Andreopoulos B."/>
            <person name="Lipzen A."/>
            <person name="Chen C."/>
            <person name="Yanf M."/>
            <person name="Daum C."/>
            <person name="Ng V."/>
            <person name="Clum A."/>
            <person name="Steindorff A."/>
            <person name="Ohm R."/>
            <person name="Martin F."/>
            <person name="Silar P."/>
            <person name="Natvig D."/>
            <person name="Lalanne C."/>
            <person name="Gautier V."/>
            <person name="Ament-Velasquez S.L."/>
            <person name="Kruys A."/>
            <person name="Hutchinson M.I."/>
            <person name="Powell A.J."/>
            <person name="Barry K."/>
            <person name="Miller A.N."/>
            <person name="Grigoriev I.V."/>
            <person name="Debuchy R."/>
            <person name="Gladieux P."/>
            <person name="Thoren M.H."/>
            <person name="Johannesson H."/>
        </authorList>
    </citation>
    <scope>NUCLEOTIDE SEQUENCE</scope>
    <source>
        <strain evidence="10">CBS 118394</strain>
    </source>
</reference>
<evidence type="ECO:0000256" key="5">
    <source>
        <dbReference type="ARBA" id="ARBA00023163"/>
    </source>
</evidence>